<dbReference type="Ensembl" id="ENSSFAT00005038525.1">
    <property type="protein sequence ID" value="ENSSFAP00005037134.1"/>
    <property type="gene ID" value="ENSSFAG00005018687.1"/>
</dbReference>
<feature type="region of interest" description="Disordered" evidence="2">
    <location>
        <begin position="641"/>
        <end position="703"/>
    </location>
</feature>
<dbReference type="Proteomes" id="UP000472267">
    <property type="component" value="Chromosome 6"/>
</dbReference>
<evidence type="ECO:0000313" key="3">
    <source>
        <dbReference type="Ensembl" id="ENSSFAP00005037134.1"/>
    </source>
</evidence>
<keyword evidence="1" id="KW-0175">Coiled coil</keyword>
<dbReference type="InParanoid" id="A0A672I7H4"/>
<dbReference type="GO" id="GO:0060287">
    <property type="term" value="P:epithelial cilium movement involved in determination of left/right asymmetry"/>
    <property type="evidence" value="ECO:0007669"/>
    <property type="project" value="TreeGrafter"/>
</dbReference>
<feature type="region of interest" description="Disordered" evidence="2">
    <location>
        <begin position="778"/>
        <end position="798"/>
    </location>
</feature>
<dbReference type="PANTHER" id="PTHR16275">
    <property type="entry name" value="COILED-COIL DOMAIN-CONTAINING PROTEIN 40"/>
    <property type="match status" value="1"/>
</dbReference>
<reference evidence="3" key="2">
    <citation type="submission" date="2025-08" db="UniProtKB">
        <authorList>
            <consortium name="Ensembl"/>
        </authorList>
    </citation>
    <scope>IDENTIFICATION</scope>
</reference>
<reference evidence="3" key="1">
    <citation type="submission" date="2019-06" db="EMBL/GenBank/DDBJ databases">
        <authorList>
            <consortium name="Wellcome Sanger Institute Data Sharing"/>
        </authorList>
    </citation>
    <scope>NUCLEOTIDE SEQUENCE [LARGE SCALE GENOMIC DNA]</scope>
</reference>
<reference evidence="3" key="3">
    <citation type="submission" date="2025-09" db="UniProtKB">
        <authorList>
            <consortium name="Ensembl"/>
        </authorList>
    </citation>
    <scope>IDENTIFICATION</scope>
</reference>
<protein>
    <submittedName>
        <fullName evidence="3">Coiled-coil domain containing 40</fullName>
    </submittedName>
</protein>
<dbReference type="FunCoup" id="A0A672I7H4">
    <property type="interactions" value="59"/>
</dbReference>
<keyword evidence="4" id="KW-1185">Reference proteome</keyword>
<dbReference type="InterPro" id="IPR037386">
    <property type="entry name" value="CCDC40"/>
</dbReference>
<dbReference type="GO" id="GO:0005929">
    <property type="term" value="C:cilium"/>
    <property type="evidence" value="ECO:0007669"/>
    <property type="project" value="TreeGrafter"/>
</dbReference>
<feature type="region of interest" description="Disordered" evidence="2">
    <location>
        <begin position="56"/>
        <end position="93"/>
    </location>
</feature>
<gene>
    <name evidence="3" type="primary">ccdc40</name>
</gene>
<dbReference type="GO" id="GO:0005576">
    <property type="term" value="C:extracellular region"/>
    <property type="evidence" value="ECO:0007669"/>
    <property type="project" value="GOC"/>
</dbReference>
<feature type="coiled-coil region" evidence="1">
    <location>
        <begin position="283"/>
        <end position="315"/>
    </location>
</feature>
<organism evidence="3 4">
    <name type="scientific">Salarias fasciatus</name>
    <name type="common">Jewelled blenny</name>
    <name type="synonym">Blennius fasciatus</name>
    <dbReference type="NCBI Taxonomy" id="181472"/>
    <lineage>
        <taxon>Eukaryota</taxon>
        <taxon>Metazoa</taxon>
        <taxon>Chordata</taxon>
        <taxon>Craniata</taxon>
        <taxon>Vertebrata</taxon>
        <taxon>Euteleostomi</taxon>
        <taxon>Actinopterygii</taxon>
        <taxon>Neopterygii</taxon>
        <taxon>Teleostei</taxon>
        <taxon>Neoteleostei</taxon>
        <taxon>Acanthomorphata</taxon>
        <taxon>Ovalentaria</taxon>
        <taxon>Blenniimorphae</taxon>
        <taxon>Blenniiformes</taxon>
        <taxon>Blennioidei</taxon>
        <taxon>Blenniidae</taxon>
        <taxon>Salariinae</taxon>
        <taxon>Salarias</taxon>
    </lineage>
</organism>
<dbReference type="GO" id="GO:0035082">
    <property type="term" value="P:axoneme assembly"/>
    <property type="evidence" value="ECO:0007669"/>
    <property type="project" value="InterPro"/>
</dbReference>
<evidence type="ECO:0000256" key="1">
    <source>
        <dbReference type="SAM" id="Coils"/>
    </source>
</evidence>
<dbReference type="GO" id="GO:0001947">
    <property type="term" value="P:heart looping"/>
    <property type="evidence" value="ECO:0007669"/>
    <property type="project" value="TreeGrafter"/>
</dbReference>
<feature type="coiled-coil region" evidence="1">
    <location>
        <begin position="509"/>
        <end position="543"/>
    </location>
</feature>
<evidence type="ECO:0000256" key="2">
    <source>
        <dbReference type="SAM" id="MobiDB-lite"/>
    </source>
</evidence>
<dbReference type="AlphaFoldDB" id="A0A672I7H4"/>
<dbReference type="PANTHER" id="PTHR16275:SF8">
    <property type="entry name" value="COILED-COIL DOMAIN-CONTAINING PROTEIN 40"/>
    <property type="match status" value="1"/>
</dbReference>
<feature type="compositionally biased region" description="Acidic residues" evidence="2">
    <location>
        <begin position="781"/>
        <end position="792"/>
    </location>
</feature>
<dbReference type="OMA" id="YIVRHQY"/>
<evidence type="ECO:0000313" key="4">
    <source>
        <dbReference type="Proteomes" id="UP000472267"/>
    </source>
</evidence>
<proteinExistence type="predicted"/>
<name>A0A672I7H4_SALFA</name>
<feature type="compositionally biased region" description="Basic and acidic residues" evidence="2">
    <location>
        <begin position="56"/>
        <end position="65"/>
    </location>
</feature>
<sequence>MVRKRQAAFNRILLARREALDLALKEKVSKAVQSSTEETSCQMFSKQEQLARQRRRLAEQQEAKNRAQARHQQAREQLEETSGQYDQTSREHVSHLQADLDRLAQRLLSTQEVSEDLSSKLKTLHNVASKAASRRTQAEEQKLKQDFYVERLTVELERLKEQSSMYDAHISALPEETQAAKAALSEALLLARKQLAQQWNSHLLAMRRQDDALGAMQEALVLVQRETEGYRKSTAEEEERNEALTLQLRWAEADGEASRKLLAQRQAQRDAVRAHYTACLCTLEETQRESGSLRAELSERRRQAEKSERVRLELEDAVMTHLQQQLGHANAAKYSQRLKNTRNAALSRHQSKTSSLVTLIEQKQAAIASLHKKIGRIVASTAQEDLSPMHIRIHAIAAQSDELAARIQTSKQLWMKQQDALVGLNQDLEARGSNPASSEVSRTRTSRFTALPPGQIESEQQEVAAVEAKSGVLHRDRAKLCSLLSQNERLGRALQQENALMETHFIHRLKEAERESIQLQARHDRMQEDKELLLSSLLEAEQQVMLWEKKTQLVKETHAAVDADAGKEDIQTMRAEIHRMEVRLGRLVKRREQLLRDSEASVERWGSMVQRRALHPGAPHRKQRTKGALSLGVHGVHGLQRQIHDTHRQAGAAEAAGGGAARGQRHAGLQPDQSAGEQGHGEEHTHTHTHTPGPEPEPRVPPQNQALLPLLQSRVKRLQAVHSGSYRASSTGPAGEAARQKLLERLHGLSSILHRVCEEFPQYQGALRRPVRALAAHFQLQEEEEEEEEEEEGRGRSK</sequence>
<accession>A0A672I7H4</accession>
<dbReference type="GO" id="GO:0005737">
    <property type="term" value="C:cytoplasm"/>
    <property type="evidence" value="ECO:0007669"/>
    <property type="project" value="TreeGrafter"/>
</dbReference>